<reference evidence="2" key="1">
    <citation type="journal article" date="2019" name="Curr. Biol.">
        <title>Genome Sequence of Striga asiatica Provides Insight into the Evolution of Plant Parasitism.</title>
        <authorList>
            <person name="Yoshida S."/>
            <person name="Kim S."/>
            <person name="Wafula E.K."/>
            <person name="Tanskanen J."/>
            <person name="Kim Y.M."/>
            <person name="Honaas L."/>
            <person name="Yang Z."/>
            <person name="Spallek T."/>
            <person name="Conn C.E."/>
            <person name="Ichihashi Y."/>
            <person name="Cheong K."/>
            <person name="Cui S."/>
            <person name="Der J.P."/>
            <person name="Gundlach H."/>
            <person name="Jiao Y."/>
            <person name="Hori C."/>
            <person name="Ishida J.K."/>
            <person name="Kasahara H."/>
            <person name="Kiba T."/>
            <person name="Kim M.S."/>
            <person name="Koo N."/>
            <person name="Laohavisit A."/>
            <person name="Lee Y.H."/>
            <person name="Lumba S."/>
            <person name="McCourt P."/>
            <person name="Mortimer J.C."/>
            <person name="Mutuku J.M."/>
            <person name="Nomura T."/>
            <person name="Sasaki-Sekimoto Y."/>
            <person name="Seto Y."/>
            <person name="Wang Y."/>
            <person name="Wakatake T."/>
            <person name="Sakakibara H."/>
            <person name="Demura T."/>
            <person name="Yamaguchi S."/>
            <person name="Yoneyama K."/>
            <person name="Manabe R.I."/>
            <person name="Nelson D.C."/>
            <person name="Schulman A.H."/>
            <person name="Timko M.P."/>
            <person name="dePamphilis C.W."/>
            <person name="Choi D."/>
            <person name="Shirasu K."/>
        </authorList>
    </citation>
    <scope>NUCLEOTIDE SEQUENCE [LARGE SCALE GENOMIC DNA]</scope>
    <source>
        <strain evidence="2">cv. UVA1</strain>
    </source>
</reference>
<dbReference type="AlphaFoldDB" id="A0A5A7QTU2"/>
<accession>A0A5A7QTU2</accession>
<organism evidence="1 2">
    <name type="scientific">Striga asiatica</name>
    <name type="common">Asiatic witchweed</name>
    <name type="synonym">Buchnera asiatica</name>
    <dbReference type="NCBI Taxonomy" id="4170"/>
    <lineage>
        <taxon>Eukaryota</taxon>
        <taxon>Viridiplantae</taxon>
        <taxon>Streptophyta</taxon>
        <taxon>Embryophyta</taxon>
        <taxon>Tracheophyta</taxon>
        <taxon>Spermatophyta</taxon>
        <taxon>Magnoliopsida</taxon>
        <taxon>eudicotyledons</taxon>
        <taxon>Gunneridae</taxon>
        <taxon>Pentapetalae</taxon>
        <taxon>asterids</taxon>
        <taxon>lamiids</taxon>
        <taxon>Lamiales</taxon>
        <taxon>Orobanchaceae</taxon>
        <taxon>Buchnereae</taxon>
        <taxon>Striga</taxon>
    </lineage>
</organism>
<evidence type="ECO:0000313" key="1">
    <source>
        <dbReference type="EMBL" id="GER47371.1"/>
    </source>
</evidence>
<sequence length="173" mass="20687">MIDRPFWWKSEGKKLCLQEQSRAVSNTYPIPPEPTLIASSSTDPLYSTLCTPQSKRRRRRTPCPKRYARKIATYKLSDALNHQYNHLIPVECTLTTREGRRRRDIVRYEDIMTDNCLWFDRTSLTDFVVTVFTDNQVERDLRHHFTLQIKKPMWNVRAWFIIAIVYYNQNNTN</sequence>
<dbReference type="Proteomes" id="UP000325081">
    <property type="component" value="Unassembled WGS sequence"/>
</dbReference>
<evidence type="ECO:0000313" key="2">
    <source>
        <dbReference type="Proteomes" id="UP000325081"/>
    </source>
</evidence>
<comment type="caution">
    <text evidence="1">The sequence shown here is derived from an EMBL/GenBank/DDBJ whole genome shotgun (WGS) entry which is preliminary data.</text>
</comment>
<protein>
    <submittedName>
        <fullName evidence="1">UDP-D-glucuronate 4-epimerase 3</fullName>
    </submittedName>
</protein>
<name>A0A5A7QTU2_STRAF</name>
<dbReference type="EMBL" id="BKCP01007882">
    <property type="protein sequence ID" value="GER47371.1"/>
    <property type="molecule type" value="Genomic_DNA"/>
</dbReference>
<gene>
    <name evidence="1" type="ORF">STAS_24478</name>
</gene>
<proteinExistence type="predicted"/>
<keyword evidence="2" id="KW-1185">Reference proteome</keyword>
<dbReference type="OrthoDB" id="1666376at2759"/>